<evidence type="ECO:0000256" key="1">
    <source>
        <dbReference type="SAM" id="SignalP"/>
    </source>
</evidence>
<name>A0AB38ZE53_9HEMI</name>
<organism evidence="2">
    <name type="scientific">Ectomocoris sp</name>
    <dbReference type="NCBI Taxonomy" id="3104572"/>
    <lineage>
        <taxon>Eukaryota</taxon>
        <taxon>Metazoa</taxon>
        <taxon>Ecdysozoa</taxon>
        <taxon>Arthropoda</taxon>
        <taxon>Hexapoda</taxon>
        <taxon>Insecta</taxon>
        <taxon>Pterygota</taxon>
        <taxon>Neoptera</taxon>
        <taxon>Paraneoptera</taxon>
        <taxon>Hemiptera</taxon>
        <taxon>Heteroptera</taxon>
        <taxon>Panheteroptera</taxon>
        <taxon>Cimicomorpha</taxon>
        <taxon>Reduviidae</taxon>
        <taxon>Peiratinae</taxon>
        <taxon>Ectomocoris</taxon>
    </lineage>
</organism>
<feature type="signal peptide" evidence="1">
    <location>
        <begin position="1"/>
        <end position="19"/>
    </location>
</feature>
<feature type="chain" id="PRO_5044223669" evidence="1">
    <location>
        <begin position="20"/>
        <end position="150"/>
    </location>
</feature>
<proteinExistence type="evidence at transcript level"/>
<protein>
    <submittedName>
        <fullName evidence="2">Heteropteran venom family 1 protein 2</fullName>
    </submittedName>
</protein>
<accession>A0AB38ZE53</accession>
<sequence length="150" mass="17133">MVKILILIATICFFGATYGNEDLVKEFWRVRENAVYQYRKAKVEIETTIYSKVKAEMDKAKDDDQKGCMDNAKSLAIGESATILNETVGKILPDVKEVYESLETGGTKKLEEFNKKYNYPEYKKTEWANFKEKLTAIVPKLLENLGKCVA</sequence>
<reference evidence="2" key="1">
    <citation type="submission" date="2024-03" db="EMBL/GenBank/DDBJ databases">
        <authorList>
            <person name="Jin J.A."/>
            <person name="King G.A."/>
            <person name="Walker A."/>
        </authorList>
    </citation>
    <scope>NUCLEOTIDE SEQUENCE</scope>
</reference>
<dbReference type="EMBL" id="PP510776">
    <property type="protein sequence ID" value="WXH71701.1"/>
    <property type="molecule type" value="mRNA"/>
</dbReference>
<evidence type="ECO:0000313" key="2">
    <source>
        <dbReference type="EMBL" id="WXH71701.1"/>
    </source>
</evidence>
<dbReference type="AlphaFoldDB" id="A0AB38ZE53"/>
<keyword evidence="1" id="KW-0732">Signal</keyword>